<feature type="domain" description="Major facilitator superfamily (MFS) profile" evidence="7">
    <location>
        <begin position="20"/>
        <end position="415"/>
    </location>
</feature>
<dbReference type="InterPro" id="IPR011701">
    <property type="entry name" value="MFS"/>
</dbReference>
<keyword evidence="3 6" id="KW-0812">Transmembrane</keyword>
<keyword evidence="2" id="KW-1003">Cell membrane</keyword>
<dbReference type="Gene3D" id="1.20.1250.20">
    <property type="entry name" value="MFS general substrate transporter like domains"/>
    <property type="match status" value="2"/>
</dbReference>
<feature type="transmembrane region" description="Helical" evidence="6">
    <location>
        <begin position="144"/>
        <end position="164"/>
    </location>
</feature>
<dbReference type="InterPro" id="IPR020846">
    <property type="entry name" value="MFS_dom"/>
</dbReference>
<feature type="transmembrane region" description="Helical" evidence="6">
    <location>
        <begin position="176"/>
        <end position="195"/>
    </location>
</feature>
<organism evidence="8 9">
    <name type="scientific">Leifsonia stereocauli</name>
    <dbReference type="NCBI Taxonomy" id="3134136"/>
    <lineage>
        <taxon>Bacteria</taxon>
        <taxon>Bacillati</taxon>
        <taxon>Actinomycetota</taxon>
        <taxon>Actinomycetes</taxon>
        <taxon>Micrococcales</taxon>
        <taxon>Microbacteriaceae</taxon>
        <taxon>Leifsonia</taxon>
    </lineage>
</organism>
<accession>A0ABU9W3M5</accession>
<feature type="transmembrane region" description="Helical" evidence="6">
    <location>
        <begin position="391"/>
        <end position="410"/>
    </location>
</feature>
<dbReference type="PANTHER" id="PTHR43124">
    <property type="entry name" value="PURINE EFFLUX PUMP PBUE"/>
    <property type="match status" value="1"/>
</dbReference>
<dbReference type="InterPro" id="IPR050189">
    <property type="entry name" value="MFS_Efflux_Transporters"/>
</dbReference>
<proteinExistence type="predicted"/>
<dbReference type="PROSITE" id="PS50850">
    <property type="entry name" value="MFS"/>
    <property type="match status" value="1"/>
</dbReference>
<evidence type="ECO:0000313" key="9">
    <source>
        <dbReference type="Proteomes" id="UP001425155"/>
    </source>
</evidence>
<evidence type="ECO:0000256" key="4">
    <source>
        <dbReference type="ARBA" id="ARBA00022989"/>
    </source>
</evidence>
<keyword evidence="9" id="KW-1185">Reference proteome</keyword>
<sequence length="423" mass="43468">MTFPVRGVAAARLGGPEAWLVWVLATTFVVWVFAIQTGYAVVSPEIQASAGLTLGHIGLAASIYTWVFALVQFFSGPLLDRFGSRPLLTIAVALVAVGAFLYAGTTTFATLAIAQTVLALGASFGFVGAGYIGGRWFPAARYGLMFGLVQAFASLGAAVGQPLVLAALDAVSWQQLLLGFAIFGVLLAALFAFVVRDPRTGATDAAEPTSRGGVASGILGELGRCFRNPMVSLAAVLAGAAFGTMLSIGTLWGPRIMEARGADTAFATALTATAWLGLAVGAPLITVISDRWGSRKWPAVTALIAEAVAIVLVIYLPLEGNGITVAVMFAVGLFSGAQMLGFTIAAEAVGSALIGSASAIVNGVCFLLGGLLISVPSAVLPAAPQLEDYRAVLWLLPAVLVIGVMAALLLREPRRSSRGAARS</sequence>
<reference evidence="8 9" key="1">
    <citation type="submission" date="2024-03" db="EMBL/GenBank/DDBJ databases">
        <title>YIM 134122 draft genome.</title>
        <authorList>
            <person name="Zuo S."/>
            <person name="Xiong L."/>
        </authorList>
    </citation>
    <scope>NUCLEOTIDE SEQUENCE [LARGE SCALE GENOMIC DNA]</scope>
    <source>
        <strain evidence="8 9">YIM 134122</strain>
    </source>
</reference>
<feature type="transmembrane region" description="Helical" evidence="6">
    <location>
        <begin position="322"/>
        <end position="345"/>
    </location>
</feature>
<evidence type="ECO:0000313" key="8">
    <source>
        <dbReference type="EMBL" id="MEN1945499.1"/>
    </source>
</evidence>
<dbReference type="PANTHER" id="PTHR43124:SF3">
    <property type="entry name" value="CHLORAMPHENICOL EFFLUX PUMP RV0191"/>
    <property type="match status" value="1"/>
</dbReference>
<feature type="transmembrane region" description="Helical" evidence="6">
    <location>
        <begin position="297"/>
        <end position="316"/>
    </location>
</feature>
<feature type="transmembrane region" description="Helical" evidence="6">
    <location>
        <begin position="20"/>
        <end position="42"/>
    </location>
</feature>
<dbReference type="InterPro" id="IPR036259">
    <property type="entry name" value="MFS_trans_sf"/>
</dbReference>
<dbReference type="Pfam" id="PF07690">
    <property type="entry name" value="MFS_1"/>
    <property type="match status" value="1"/>
</dbReference>
<evidence type="ECO:0000256" key="1">
    <source>
        <dbReference type="ARBA" id="ARBA00004651"/>
    </source>
</evidence>
<dbReference type="EMBL" id="JBCLVG010000001">
    <property type="protein sequence ID" value="MEN1945499.1"/>
    <property type="molecule type" value="Genomic_DNA"/>
</dbReference>
<dbReference type="Proteomes" id="UP001425155">
    <property type="component" value="Unassembled WGS sequence"/>
</dbReference>
<feature type="transmembrane region" description="Helical" evidence="6">
    <location>
        <begin position="264"/>
        <end position="285"/>
    </location>
</feature>
<comment type="caution">
    <text evidence="8">The sequence shown here is derived from an EMBL/GenBank/DDBJ whole genome shotgun (WGS) entry which is preliminary data.</text>
</comment>
<feature type="transmembrane region" description="Helical" evidence="6">
    <location>
        <begin position="231"/>
        <end position="252"/>
    </location>
</feature>
<gene>
    <name evidence="8" type="ORF">WJX64_02975</name>
</gene>
<evidence type="ECO:0000256" key="3">
    <source>
        <dbReference type="ARBA" id="ARBA00022692"/>
    </source>
</evidence>
<feature type="transmembrane region" description="Helical" evidence="6">
    <location>
        <begin position="111"/>
        <end position="132"/>
    </location>
</feature>
<dbReference type="SUPFAM" id="SSF103473">
    <property type="entry name" value="MFS general substrate transporter"/>
    <property type="match status" value="1"/>
</dbReference>
<evidence type="ECO:0000256" key="2">
    <source>
        <dbReference type="ARBA" id="ARBA00022475"/>
    </source>
</evidence>
<feature type="transmembrane region" description="Helical" evidence="6">
    <location>
        <begin position="357"/>
        <end position="379"/>
    </location>
</feature>
<evidence type="ECO:0000256" key="5">
    <source>
        <dbReference type="ARBA" id="ARBA00023136"/>
    </source>
</evidence>
<keyword evidence="5 6" id="KW-0472">Membrane</keyword>
<keyword evidence="4 6" id="KW-1133">Transmembrane helix</keyword>
<evidence type="ECO:0000259" key="7">
    <source>
        <dbReference type="PROSITE" id="PS50850"/>
    </source>
</evidence>
<comment type="subcellular location">
    <subcellularLocation>
        <location evidence="1">Cell membrane</location>
        <topology evidence="1">Multi-pass membrane protein</topology>
    </subcellularLocation>
</comment>
<evidence type="ECO:0000256" key="6">
    <source>
        <dbReference type="SAM" id="Phobius"/>
    </source>
</evidence>
<name>A0ABU9W3M5_9MICO</name>
<protein>
    <submittedName>
        <fullName evidence="8">MFS transporter</fullName>
    </submittedName>
</protein>
<feature type="transmembrane region" description="Helical" evidence="6">
    <location>
        <begin position="87"/>
        <end position="105"/>
    </location>
</feature>
<dbReference type="RefSeq" id="WP_342111664.1">
    <property type="nucleotide sequence ID" value="NZ_JBCAUN010000001.1"/>
</dbReference>
<feature type="transmembrane region" description="Helical" evidence="6">
    <location>
        <begin position="54"/>
        <end position="75"/>
    </location>
</feature>